<reference evidence="1 2" key="1">
    <citation type="submission" date="2018-05" db="EMBL/GenBank/DDBJ databases">
        <title>Leucothrix arctica sp. nov., isolated from Arctic seawater.</title>
        <authorList>
            <person name="Choi A."/>
            <person name="Baek K."/>
        </authorList>
    </citation>
    <scope>NUCLEOTIDE SEQUENCE [LARGE SCALE GENOMIC DNA]</scope>
    <source>
        <strain evidence="1 2">IMCC9719</strain>
    </source>
</reference>
<comment type="caution">
    <text evidence="1">The sequence shown here is derived from an EMBL/GenBank/DDBJ whole genome shotgun (WGS) entry which is preliminary data.</text>
</comment>
<dbReference type="Proteomes" id="UP000245506">
    <property type="component" value="Unassembled WGS sequence"/>
</dbReference>
<name>A0A317CBU0_9GAMM</name>
<gene>
    <name evidence="1" type="ORF">DKT75_14630</name>
</gene>
<evidence type="ECO:0000313" key="2">
    <source>
        <dbReference type="Proteomes" id="UP000245506"/>
    </source>
</evidence>
<organism evidence="1 2">
    <name type="scientific">Leucothrix arctica</name>
    <dbReference type="NCBI Taxonomy" id="1481894"/>
    <lineage>
        <taxon>Bacteria</taxon>
        <taxon>Pseudomonadati</taxon>
        <taxon>Pseudomonadota</taxon>
        <taxon>Gammaproteobacteria</taxon>
        <taxon>Thiotrichales</taxon>
        <taxon>Thiotrichaceae</taxon>
        <taxon>Leucothrix</taxon>
    </lineage>
</organism>
<dbReference type="AlphaFoldDB" id="A0A317CBU0"/>
<protein>
    <submittedName>
        <fullName evidence="1">Uncharacterized protein</fullName>
    </submittedName>
</protein>
<sequence length="398" mass="46357">MVFGATADASVWKAKNTWDERWENNYRAWVTRYWNEEFFMDEKKPLYYKFEHDCADAVYAMRLIFAYEHRLPFVMSNPSKKGKFISNRSTRWDKLPESKRVRKFMDYVANVGSTVSLKKDTYPVAMSDIKPGDVYVAPGVHSYTIVDITDAGVAEVVYSTTPKAARFLDRIESFPFYVPEDMKNFSDGYRRFIQPQNMTKAIKDQPGYSIEQFTIAKSVKQNYVRFTDILSSALGKRKETASEKSLRLMIALCQYANDRSVYVYDALWYLQKIRKGGRQCMNRFEYDSYSTPSRDRRLKAFFNAIGEHHVKTKGQSPNSQAQQWTNTLFSQTDPTPAQKKQINNFCMVQMSLGENYFMPLRELRKNIFAGTVSSNPNAPLEYRWGIVPKPYQSSCKTY</sequence>
<accession>A0A317CBU0</accession>
<dbReference type="EMBL" id="QGKL01000039">
    <property type="protein sequence ID" value="PWQ94793.1"/>
    <property type="molecule type" value="Genomic_DNA"/>
</dbReference>
<proteinExistence type="predicted"/>
<evidence type="ECO:0000313" key="1">
    <source>
        <dbReference type="EMBL" id="PWQ94793.1"/>
    </source>
</evidence>
<keyword evidence="2" id="KW-1185">Reference proteome</keyword>
<dbReference type="OrthoDB" id="5619799at2"/>